<evidence type="ECO:0000313" key="1">
    <source>
        <dbReference type="EMBL" id="GAI03794.1"/>
    </source>
</evidence>
<dbReference type="EMBL" id="BARV01009756">
    <property type="protein sequence ID" value="GAI03794.1"/>
    <property type="molecule type" value="Genomic_DNA"/>
</dbReference>
<sequence length="99" mass="11803">MPKEKIERSEAILRKKRNTRIGLKMRNKILQFLYDDPLKFFTTAEITDGIGSNYASIAYHLKNMLLENVVLMEKRERRNLWKITGLGQQTIKKWFENET</sequence>
<accession>X1MBQ4</accession>
<comment type="caution">
    <text evidence="1">The sequence shown here is derived from an EMBL/GenBank/DDBJ whole genome shotgun (WGS) entry which is preliminary data.</text>
</comment>
<name>X1MBQ4_9ZZZZ</name>
<evidence type="ECO:0008006" key="2">
    <source>
        <dbReference type="Google" id="ProtNLM"/>
    </source>
</evidence>
<reference evidence="1" key="1">
    <citation type="journal article" date="2014" name="Front. Microbiol.">
        <title>High frequency of phylogenetically diverse reductive dehalogenase-homologous genes in deep subseafloor sedimentary metagenomes.</title>
        <authorList>
            <person name="Kawai M."/>
            <person name="Futagami T."/>
            <person name="Toyoda A."/>
            <person name="Takaki Y."/>
            <person name="Nishi S."/>
            <person name="Hori S."/>
            <person name="Arai W."/>
            <person name="Tsubouchi T."/>
            <person name="Morono Y."/>
            <person name="Uchiyama I."/>
            <person name="Ito T."/>
            <person name="Fujiyama A."/>
            <person name="Inagaki F."/>
            <person name="Takami H."/>
        </authorList>
    </citation>
    <scope>NUCLEOTIDE SEQUENCE</scope>
    <source>
        <strain evidence="1">Expedition CK06-06</strain>
    </source>
</reference>
<dbReference type="Gene3D" id="1.10.10.10">
    <property type="entry name" value="Winged helix-like DNA-binding domain superfamily/Winged helix DNA-binding domain"/>
    <property type="match status" value="1"/>
</dbReference>
<dbReference type="InterPro" id="IPR036388">
    <property type="entry name" value="WH-like_DNA-bd_sf"/>
</dbReference>
<proteinExistence type="predicted"/>
<gene>
    <name evidence="1" type="ORF">S06H3_19125</name>
</gene>
<protein>
    <recommendedName>
        <fullName evidence="2">HTH arsR-type domain-containing protein</fullName>
    </recommendedName>
</protein>
<dbReference type="SUPFAM" id="SSF46785">
    <property type="entry name" value="Winged helix' DNA-binding domain"/>
    <property type="match status" value="1"/>
</dbReference>
<dbReference type="InterPro" id="IPR036390">
    <property type="entry name" value="WH_DNA-bd_sf"/>
</dbReference>
<dbReference type="AlphaFoldDB" id="X1MBQ4"/>
<organism evidence="1">
    <name type="scientific">marine sediment metagenome</name>
    <dbReference type="NCBI Taxonomy" id="412755"/>
    <lineage>
        <taxon>unclassified sequences</taxon>
        <taxon>metagenomes</taxon>
        <taxon>ecological metagenomes</taxon>
    </lineage>
</organism>